<feature type="compositionally biased region" description="Basic and acidic residues" evidence="3">
    <location>
        <begin position="260"/>
        <end position="281"/>
    </location>
</feature>
<accession>A0ABR4MR26</accession>
<reference evidence="6 7" key="1">
    <citation type="submission" date="2020-05" db="EMBL/GenBank/DDBJ databases">
        <title>Ceratocystis lukuohia genome.</title>
        <authorList>
            <person name="Harrington T.C."/>
            <person name="Kim K."/>
            <person name="Mayers C.G."/>
        </authorList>
    </citation>
    <scope>NUCLEOTIDE SEQUENCE [LARGE SCALE GENOMIC DNA]</scope>
    <source>
        <strain evidence="6 7">C4212</strain>
    </source>
</reference>
<feature type="region of interest" description="Disordered" evidence="3">
    <location>
        <begin position="248"/>
        <end position="287"/>
    </location>
</feature>
<dbReference type="PROSITE" id="PS50878">
    <property type="entry name" value="RT_POL"/>
    <property type="match status" value="1"/>
</dbReference>
<dbReference type="SUPFAM" id="SSF56672">
    <property type="entry name" value="DNA/RNA polymerases"/>
    <property type="match status" value="1"/>
</dbReference>
<dbReference type="Gene3D" id="3.30.420.10">
    <property type="entry name" value="Ribonuclease H-like superfamily/Ribonuclease H"/>
    <property type="match status" value="1"/>
</dbReference>
<comment type="caution">
    <text evidence="6">The sequence shown here is derived from an EMBL/GenBank/DDBJ whole genome shotgun (WGS) entry which is preliminary data.</text>
</comment>
<dbReference type="Pfam" id="PF14529">
    <property type="entry name" value="Exo_endo_phos_2"/>
    <property type="match status" value="1"/>
</dbReference>
<evidence type="ECO:0000256" key="2">
    <source>
        <dbReference type="ARBA" id="ARBA00023128"/>
    </source>
</evidence>
<dbReference type="Pfam" id="PF00075">
    <property type="entry name" value="RNase_H"/>
    <property type="match status" value="1"/>
</dbReference>
<keyword evidence="6" id="KW-0808">Transferase</keyword>
<dbReference type="InterPro" id="IPR000477">
    <property type="entry name" value="RT_dom"/>
</dbReference>
<proteinExistence type="predicted"/>
<dbReference type="GeneID" id="98114335"/>
<evidence type="ECO:0000313" key="7">
    <source>
        <dbReference type="Proteomes" id="UP001610728"/>
    </source>
</evidence>
<feature type="domain" description="Reverse transcriptase" evidence="4">
    <location>
        <begin position="334"/>
        <end position="605"/>
    </location>
</feature>
<evidence type="ECO:0000256" key="3">
    <source>
        <dbReference type="SAM" id="MobiDB-lite"/>
    </source>
</evidence>
<gene>
    <name evidence="6" type="ORF">HOO65_010089</name>
</gene>
<dbReference type="Pfam" id="PF00078">
    <property type="entry name" value="RVT_1"/>
    <property type="match status" value="1"/>
</dbReference>
<protein>
    <submittedName>
        <fullName evidence="6">Reverse transcriptase</fullName>
    </submittedName>
</protein>
<keyword evidence="6" id="KW-0548">Nucleotidyltransferase</keyword>
<evidence type="ECO:0000259" key="4">
    <source>
        <dbReference type="PROSITE" id="PS50878"/>
    </source>
</evidence>
<organism evidence="6 7">
    <name type="scientific">Ceratocystis lukuohia</name>
    <dbReference type="NCBI Taxonomy" id="2019550"/>
    <lineage>
        <taxon>Eukaryota</taxon>
        <taxon>Fungi</taxon>
        <taxon>Dikarya</taxon>
        <taxon>Ascomycota</taxon>
        <taxon>Pezizomycotina</taxon>
        <taxon>Sordariomycetes</taxon>
        <taxon>Hypocreomycetidae</taxon>
        <taxon>Microascales</taxon>
        <taxon>Ceratocystidaceae</taxon>
        <taxon>Ceratocystis</taxon>
    </lineage>
</organism>
<dbReference type="InterPro" id="IPR036397">
    <property type="entry name" value="RNaseH_sf"/>
</dbReference>
<evidence type="ECO:0000256" key="1">
    <source>
        <dbReference type="ARBA" id="ARBA00004173"/>
    </source>
</evidence>
<dbReference type="InterPro" id="IPR036691">
    <property type="entry name" value="Endo/exonu/phosph_ase_sf"/>
</dbReference>
<keyword evidence="6" id="KW-0695">RNA-directed DNA polymerase</keyword>
<dbReference type="PANTHER" id="PTHR33481">
    <property type="entry name" value="REVERSE TRANSCRIPTASE"/>
    <property type="match status" value="1"/>
</dbReference>
<dbReference type="GO" id="GO:0003964">
    <property type="term" value="F:RNA-directed DNA polymerase activity"/>
    <property type="evidence" value="ECO:0007669"/>
    <property type="project" value="UniProtKB-KW"/>
</dbReference>
<keyword evidence="7" id="KW-1185">Reference proteome</keyword>
<dbReference type="InterPro" id="IPR002156">
    <property type="entry name" value="RNaseH_domain"/>
</dbReference>
<dbReference type="SUPFAM" id="SSF53098">
    <property type="entry name" value="Ribonuclease H-like"/>
    <property type="match status" value="1"/>
</dbReference>
<dbReference type="CDD" id="cd09276">
    <property type="entry name" value="Rnase_HI_RT_non_LTR"/>
    <property type="match status" value="1"/>
</dbReference>
<feature type="domain" description="RNase H type-1" evidence="5">
    <location>
        <begin position="790"/>
        <end position="930"/>
    </location>
</feature>
<dbReference type="InterPro" id="IPR005135">
    <property type="entry name" value="Endo/exonuclease/phosphatase"/>
</dbReference>
<name>A0ABR4MR26_9PEZI</name>
<sequence>MRTEKDNAWITLGDLNAHHGTRDANPSENEAGKILVNWMTENDLTVLNDKNEPTHEDGRVIDLVIAPQATVGKWVTSMNIIPGSTSDHEIVEVKVRARAARKRPEAKWRLRKMNTDTFVAECKREADQLEKLLESSGDEVNKSELIAKELMAAVERALEASTPKTPSNIVLKPWWNDACKEQNAQMRSARTAHRNHPADIEKRTAYKKQKKAMRWEIVKAKKTLMSKIVADLKEPKDVFRAVKWANDKPDSRVSGSSPGDTHKGTHTKEHTEKEWHFHEPNPEANEWSPLTSEEVKASLWKPANTAPGADRITNEVWKRAWEPLGSTITKLYNLCLESGNHPSIFKKADLVAIPKPGRPRNEPRSYRLISLLPTLGKGLERAVAKRMAEEAIEKRIIPWNYICAVPKRAVTDLLIELRGKIEDAQYWKRVTSILTFDIKGAYDAVEPERMERQLSENRWPTKLCRWARSFMEGRTARMQTEEGWTTKRVGGSLPQGSPVSPILFMLFMAPIYRRIPYLLGYADDGALVVSGHTFDDNCQKIKTLMETVTEWTVQNGLELDPGKSTLLHIKGRRRITDNPSVTIEGIGEVNPTPKKQTMRWLGLHFDANLLFNGHTMKTTASINRVANSLRYLAGCYKGADTACMLNAAQVCAMSKALFAMSAWMGTETTKTAAEKVNIAIRSCLRAALPMYCTTPKECLHHAASFPPIELMWEDEKRREAIRWHTLDKDHTLRGAQYNPAMLRIRRMLPVRMETHTTLRLKVAGPPMPPRQWLSKEKEAEKHREEVDMAPVGTLIAYSDGSKDTKGNTGAGWVTTTNRATLETGHIALGKWMEVADVEAYGACEAARRAVAHTDAEEIWICLDNQGIVDRLRNPQSRNSTSQDFIDETKQTLNMWKSKDDRRRVQVLWVPGHVGLEGNEQADAQAKLGCLGSNLEPRASLAGAQRWRRNQLREEYENSGKSRKDIAHLTVSHATPRSACRAIKAWTEQNWGTSWLPGRDMETLTSTTTVSTTSAHASALTATSPKNEGTCGRAGLYQGLGAKGSRTSY</sequence>
<dbReference type="Gene3D" id="3.60.10.10">
    <property type="entry name" value="Endonuclease/exonuclease/phosphatase"/>
    <property type="match status" value="1"/>
</dbReference>
<keyword evidence="2" id="KW-0496">Mitochondrion</keyword>
<dbReference type="PANTHER" id="PTHR33481:SF1">
    <property type="entry name" value="ENDONUCLEASE_EXONUCLEASE_PHOSPHATASE DOMAIN-CONTAINING PROTEIN-RELATED"/>
    <property type="match status" value="1"/>
</dbReference>
<dbReference type="SUPFAM" id="SSF56219">
    <property type="entry name" value="DNase I-like"/>
    <property type="match status" value="1"/>
</dbReference>
<dbReference type="RefSeq" id="XP_070861911.1">
    <property type="nucleotide sequence ID" value="XM_071005366.1"/>
</dbReference>
<comment type="subcellular location">
    <subcellularLocation>
        <location evidence="1">Mitochondrion</location>
    </subcellularLocation>
</comment>
<dbReference type="PROSITE" id="PS50879">
    <property type="entry name" value="RNASE_H_1"/>
    <property type="match status" value="1"/>
</dbReference>
<dbReference type="EMBL" id="JABSNW010000001">
    <property type="protein sequence ID" value="KAL2890731.1"/>
    <property type="molecule type" value="Genomic_DNA"/>
</dbReference>
<dbReference type="InterPro" id="IPR012337">
    <property type="entry name" value="RNaseH-like_sf"/>
</dbReference>
<dbReference type="InterPro" id="IPR043502">
    <property type="entry name" value="DNA/RNA_pol_sf"/>
</dbReference>
<evidence type="ECO:0000313" key="6">
    <source>
        <dbReference type="EMBL" id="KAL2890731.1"/>
    </source>
</evidence>
<evidence type="ECO:0000259" key="5">
    <source>
        <dbReference type="PROSITE" id="PS50879"/>
    </source>
</evidence>
<dbReference type="Proteomes" id="UP001610728">
    <property type="component" value="Unassembled WGS sequence"/>
</dbReference>
<dbReference type="CDD" id="cd01650">
    <property type="entry name" value="RT_nLTR_like"/>
    <property type="match status" value="1"/>
</dbReference>